<comment type="similarity">
    <text evidence="2 11">Belongs to the tRNA nucleotidyltransferase/poly(A) polymerase family.</text>
</comment>
<keyword evidence="4 11" id="KW-0808">Transferase</keyword>
<dbReference type="PANTHER" id="PTHR47545">
    <property type="entry name" value="MULTIFUNCTIONAL CCA PROTEIN"/>
    <property type="match status" value="1"/>
</dbReference>
<dbReference type="Gene3D" id="3.30.460.10">
    <property type="entry name" value="Beta Polymerase, domain 2"/>
    <property type="match status" value="1"/>
</dbReference>
<evidence type="ECO:0000256" key="5">
    <source>
        <dbReference type="ARBA" id="ARBA00022694"/>
    </source>
</evidence>
<dbReference type="EMBL" id="JAKKUT010000001">
    <property type="protein sequence ID" value="MDG2989420.1"/>
    <property type="molecule type" value="Genomic_DNA"/>
</dbReference>
<evidence type="ECO:0000259" key="14">
    <source>
        <dbReference type="Pfam" id="PF13735"/>
    </source>
</evidence>
<keyword evidence="6" id="KW-0548">Nucleotidyltransferase</keyword>
<keyword evidence="16" id="KW-1185">Reference proteome</keyword>
<evidence type="ECO:0000256" key="1">
    <source>
        <dbReference type="ARBA" id="ARBA00001946"/>
    </source>
</evidence>
<evidence type="ECO:0000313" key="15">
    <source>
        <dbReference type="EMBL" id="MDG2989420.1"/>
    </source>
</evidence>
<proteinExistence type="inferred from homology"/>
<evidence type="ECO:0000256" key="10">
    <source>
        <dbReference type="ARBA" id="ARBA00022884"/>
    </source>
</evidence>
<feature type="domain" description="Poly A polymerase head" evidence="12">
    <location>
        <begin position="21"/>
        <end position="134"/>
    </location>
</feature>
<dbReference type="PANTHER" id="PTHR47545:SF2">
    <property type="entry name" value="CC-ADDING TRNA NUCLEOTIDYLTRANSFERASE"/>
    <property type="match status" value="1"/>
</dbReference>
<reference evidence="15" key="1">
    <citation type="journal article" date="2022" name="Genome Biol. Evol.">
        <title>A New Gene Family Diagnostic for Intracellular Biomineralization of Amorphous Ca Carbonates by Cyanobacteria.</title>
        <authorList>
            <person name="Benzerara K."/>
            <person name="Duprat E."/>
            <person name="Bitard-Feildel T."/>
            <person name="Caumes G."/>
            <person name="Cassier-Chauvat C."/>
            <person name="Chauvat F."/>
            <person name="Dezi M."/>
            <person name="Diop S.I."/>
            <person name="Gaschignard G."/>
            <person name="Gorgen S."/>
            <person name="Gugger M."/>
            <person name="Lopez-Garcia P."/>
            <person name="Millet M."/>
            <person name="Skouri-Panet F."/>
            <person name="Moreira D."/>
            <person name="Callebaut I."/>
        </authorList>
    </citation>
    <scope>NUCLEOTIDE SEQUENCE</scope>
    <source>
        <strain evidence="15">G9</strain>
    </source>
</reference>
<dbReference type="Pfam" id="PF12627">
    <property type="entry name" value="PolyA_pol_RNAbd"/>
    <property type="match status" value="1"/>
</dbReference>
<evidence type="ECO:0000256" key="11">
    <source>
        <dbReference type="RuleBase" id="RU003953"/>
    </source>
</evidence>
<dbReference type="InterPro" id="IPR032810">
    <property type="entry name" value="CCA-adding_enz_C"/>
</dbReference>
<keyword evidence="3" id="KW-0820">tRNA-binding</keyword>
<evidence type="ECO:0000256" key="3">
    <source>
        <dbReference type="ARBA" id="ARBA00022555"/>
    </source>
</evidence>
<dbReference type="SUPFAM" id="SSF81891">
    <property type="entry name" value="Poly A polymerase C-terminal region-like"/>
    <property type="match status" value="1"/>
</dbReference>
<keyword evidence="8" id="KW-0547">Nucleotide-binding</keyword>
<evidence type="ECO:0000256" key="6">
    <source>
        <dbReference type="ARBA" id="ARBA00022695"/>
    </source>
</evidence>
<reference evidence="15" key="2">
    <citation type="submission" date="2022-01" db="EMBL/GenBank/DDBJ databases">
        <authorList>
            <person name="Zivanovic Y."/>
            <person name="Moreira D."/>
            <person name="Lopez-Garcia P."/>
        </authorList>
    </citation>
    <scope>NUCLEOTIDE SEQUENCE</scope>
    <source>
        <strain evidence="15">G9</strain>
    </source>
</reference>
<dbReference type="Pfam" id="PF01743">
    <property type="entry name" value="PolyA_pol"/>
    <property type="match status" value="1"/>
</dbReference>
<feature type="domain" description="CCA-adding enzyme C-terminal" evidence="14">
    <location>
        <begin position="267"/>
        <end position="411"/>
    </location>
</feature>
<keyword evidence="10 11" id="KW-0694">RNA-binding</keyword>
<name>A0ABT6EWY4_9SYNE</name>
<evidence type="ECO:0000256" key="8">
    <source>
        <dbReference type="ARBA" id="ARBA00022741"/>
    </source>
</evidence>
<keyword evidence="9" id="KW-0460">Magnesium</keyword>
<feature type="domain" description="tRNA nucleotidyltransferase/poly(A) polymerase RNA and SrmB- binding" evidence="13">
    <location>
        <begin position="159"/>
        <end position="218"/>
    </location>
</feature>
<accession>A0ABT6EWY4</accession>
<evidence type="ECO:0000256" key="4">
    <source>
        <dbReference type="ARBA" id="ARBA00022679"/>
    </source>
</evidence>
<keyword evidence="7" id="KW-0479">Metal-binding</keyword>
<dbReference type="InterPro" id="IPR043519">
    <property type="entry name" value="NT_sf"/>
</dbReference>
<dbReference type="Pfam" id="PF13735">
    <property type="entry name" value="tRNA_NucTran2_2"/>
    <property type="match status" value="1"/>
</dbReference>
<evidence type="ECO:0000256" key="2">
    <source>
        <dbReference type="ARBA" id="ARBA00007265"/>
    </source>
</evidence>
<dbReference type="InterPro" id="IPR002646">
    <property type="entry name" value="PolA_pol_head_dom"/>
</dbReference>
<dbReference type="InterPro" id="IPR032828">
    <property type="entry name" value="PolyA_RNA-bd"/>
</dbReference>
<evidence type="ECO:0000256" key="9">
    <source>
        <dbReference type="ARBA" id="ARBA00022842"/>
    </source>
</evidence>
<evidence type="ECO:0000313" key="16">
    <source>
        <dbReference type="Proteomes" id="UP001154265"/>
    </source>
</evidence>
<protein>
    <submittedName>
        <fullName evidence="15">CCA tRNA nucleotidyltransferase</fullName>
    </submittedName>
</protein>
<organism evidence="15 16">
    <name type="scientific">Candidatus Synechococcus calcipolaris G9</name>
    <dbReference type="NCBI Taxonomy" id="1497997"/>
    <lineage>
        <taxon>Bacteria</taxon>
        <taxon>Bacillati</taxon>
        <taxon>Cyanobacteriota</taxon>
        <taxon>Cyanophyceae</taxon>
        <taxon>Synechococcales</taxon>
        <taxon>Synechococcaceae</taxon>
        <taxon>Synechococcus</taxon>
    </lineage>
</organism>
<keyword evidence="5" id="KW-0819">tRNA processing</keyword>
<gene>
    <name evidence="15" type="ORF">L3556_00515</name>
</gene>
<evidence type="ECO:0000259" key="13">
    <source>
        <dbReference type="Pfam" id="PF12627"/>
    </source>
</evidence>
<dbReference type="SUPFAM" id="SSF81301">
    <property type="entry name" value="Nucleotidyltransferase"/>
    <property type="match status" value="1"/>
</dbReference>
<sequence>MVDLLDAKHWPFALDLLPEGAYLVGGIVRDALLQRPATTYLDLDFVVPKAALETAAAMARTYGAGLVVLDRDRHIARVVFAEATVDFAQMVGDDLNTDLHQRDFCMNAIAYDPRQQTFIDPLGGQRDIHQKIIRMVAPANLRADPVRLLRAYRQGSQLGFTLEPETRTTLQTLGQYLGEVAPERIRAELSYILSQAHSGAYVTLAHEDGLLPVWLPSVIDQSIQTYQALERAIAQKIFPALISPLNQPILTDPAPGEPQRRTLALLSKLACLVNPDPTIAGQELSHLTYSRQEIKVVQRLWQLRHTWMPRLEAGSLDRSEQFYLFKQSNHLFPGLVFLLVAQGMPPSFLGDLVEPWLIPDHPIAHPPVLLQGADLLRHFSLKPGPALGRLLAQVEQAQATGELSTPQEALEFVQTQLSQG</sequence>
<comment type="cofactor">
    <cofactor evidence="1">
        <name>Mg(2+)</name>
        <dbReference type="ChEBI" id="CHEBI:18420"/>
    </cofactor>
</comment>
<evidence type="ECO:0000256" key="7">
    <source>
        <dbReference type="ARBA" id="ARBA00022723"/>
    </source>
</evidence>
<dbReference type="Proteomes" id="UP001154265">
    <property type="component" value="Unassembled WGS sequence"/>
</dbReference>
<dbReference type="InterPro" id="IPR050124">
    <property type="entry name" value="tRNA_CCA-adding_enzyme"/>
</dbReference>
<evidence type="ECO:0000259" key="12">
    <source>
        <dbReference type="Pfam" id="PF01743"/>
    </source>
</evidence>
<dbReference type="Gene3D" id="1.10.3090.10">
    <property type="entry name" value="cca-adding enzyme, domain 2"/>
    <property type="match status" value="1"/>
</dbReference>
<dbReference type="RefSeq" id="WP_277865345.1">
    <property type="nucleotide sequence ID" value="NZ_JAKKUT010000001.1"/>
</dbReference>
<comment type="caution">
    <text evidence="15">The sequence shown here is derived from an EMBL/GenBank/DDBJ whole genome shotgun (WGS) entry which is preliminary data.</text>
</comment>